<dbReference type="InterPro" id="IPR020052">
    <property type="entry name" value="Ribosomal_eL31_CS"/>
</dbReference>
<dbReference type="GO" id="GO:0005840">
    <property type="term" value="C:ribosome"/>
    <property type="evidence" value="ECO:0007669"/>
    <property type="project" value="UniProtKB-KW"/>
</dbReference>
<evidence type="ECO:0000256" key="4">
    <source>
        <dbReference type="ARBA" id="ARBA00035230"/>
    </source>
</evidence>
<dbReference type="SMART" id="SM01380">
    <property type="entry name" value="Ribosomal_L31e"/>
    <property type="match status" value="1"/>
</dbReference>
<evidence type="ECO:0000256" key="5">
    <source>
        <dbReference type="ARBA" id="ARBA00035378"/>
    </source>
</evidence>
<name>A0A1L2JJV3_9CREN</name>
<protein>
    <recommendedName>
        <fullName evidence="4">Large ribosomal subunit protein eL31</fullName>
    </recommendedName>
    <alternativeName>
        <fullName evidence="5">50S ribosomal protein L31e</fullName>
    </alternativeName>
</protein>
<evidence type="ECO:0000256" key="2">
    <source>
        <dbReference type="ARBA" id="ARBA00022980"/>
    </source>
</evidence>
<dbReference type="InterPro" id="IPR000054">
    <property type="entry name" value="Ribosomal_eL31"/>
</dbReference>
<reference evidence="6" key="1">
    <citation type="journal article" date="2017" name="Nature">
        <title>Metagenomic exploration of ASGARD archaea illuminates the origin of cellular complexity in eukaryotes.</title>
        <authorList>
            <person name="Zaremba-Niedzwiedzka K."/>
            <person name="Caceres E.F."/>
            <person name="Saw J.H.W."/>
            <person name="Backstrom D."/>
            <person name="Juzokaite L."/>
            <person name="Vancaester E."/>
            <person name="Seitz K.W."/>
            <person name="Anantharaman K."/>
            <person name="Starnawski P."/>
            <person name="Kjeldsen K.U."/>
            <person name="Stott M.B."/>
            <person name="Nunoura T."/>
            <person name="Banfield J.F."/>
            <person name="Schramm A."/>
            <person name="Baker B.J."/>
            <person name="Spang A."/>
            <person name="Ettema T.J.G."/>
        </authorList>
    </citation>
    <scope>NUCLEOTIDE SEQUENCE</scope>
    <source>
        <strain evidence="6">TIV_3</strain>
    </source>
</reference>
<dbReference type="EMBL" id="KX764890">
    <property type="protein sequence ID" value="AOZ55977.1"/>
    <property type="molecule type" value="Genomic_DNA"/>
</dbReference>
<sequence length="103" mass="12196">MSRKESDWPVSLTIRLGPEKKHFSRKQRAARMVKLILREAEKVARKRLKEEGEEKPKIVVSPELNELIWKRGAEKPANRVEIMIFRDEEKNQIVITVPKEEQH</sequence>
<dbReference type="GO" id="GO:0003735">
    <property type="term" value="F:structural constituent of ribosome"/>
    <property type="evidence" value="ECO:0007669"/>
    <property type="project" value="InterPro"/>
</dbReference>
<evidence type="ECO:0000256" key="1">
    <source>
        <dbReference type="ARBA" id="ARBA00010808"/>
    </source>
</evidence>
<dbReference type="SUPFAM" id="SSF54575">
    <property type="entry name" value="Ribosomal protein L31e"/>
    <property type="match status" value="1"/>
</dbReference>
<keyword evidence="3" id="KW-0687">Ribonucleoprotein</keyword>
<comment type="similarity">
    <text evidence="1">Belongs to the eukaryotic ribosomal protein eL31 family.</text>
</comment>
<dbReference type="InterPro" id="IPR023621">
    <property type="entry name" value="Ribosomal_eL31_dom_sf"/>
</dbReference>
<dbReference type="PROSITE" id="PS01144">
    <property type="entry name" value="RIBOSOMAL_L31E"/>
    <property type="match status" value="1"/>
</dbReference>
<evidence type="ECO:0000256" key="3">
    <source>
        <dbReference type="ARBA" id="ARBA00023274"/>
    </source>
</evidence>
<dbReference type="GO" id="GO:1990904">
    <property type="term" value="C:ribonucleoprotein complex"/>
    <property type="evidence" value="ECO:0007669"/>
    <property type="project" value="UniProtKB-KW"/>
</dbReference>
<proteinExistence type="inferred from homology"/>
<dbReference type="Gene3D" id="3.10.440.10">
    <property type="match status" value="1"/>
</dbReference>
<dbReference type="GO" id="GO:0006412">
    <property type="term" value="P:translation"/>
    <property type="evidence" value="ECO:0007669"/>
    <property type="project" value="InterPro"/>
</dbReference>
<organism evidence="6">
    <name type="scientific">uncultured korarchaeote</name>
    <dbReference type="NCBI Taxonomy" id="161241"/>
    <lineage>
        <taxon>Archaea</taxon>
        <taxon>Thermoproteota</taxon>
        <taxon>environmental samples</taxon>
    </lineage>
</organism>
<accession>A0A1L2JJV3</accession>
<evidence type="ECO:0000313" key="6">
    <source>
        <dbReference type="EMBL" id="AOZ55977.1"/>
    </source>
</evidence>
<dbReference type="AlphaFoldDB" id="A0A1L2JJV3"/>
<keyword evidence="2 6" id="KW-0689">Ribosomal protein</keyword>